<dbReference type="FunFam" id="3.40.250.10:FF:000021">
    <property type="entry name" value="M-phase inducer phosphatase cdc-25.2"/>
    <property type="match status" value="1"/>
</dbReference>
<dbReference type="GO" id="GO:0110032">
    <property type="term" value="P:positive regulation of G2/MI transition of meiotic cell cycle"/>
    <property type="evidence" value="ECO:0007669"/>
    <property type="project" value="TreeGrafter"/>
</dbReference>
<keyword evidence="3 8" id="KW-0498">Mitosis</keyword>
<dbReference type="CDD" id="cd01530">
    <property type="entry name" value="Cdc25"/>
    <property type="match status" value="1"/>
</dbReference>
<protein>
    <recommendedName>
        <fullName evidence="8">M-phase inducer phosphatase</fullName>
        <ecNumber evidence="8">3.1.3.48</ecNumber>
    </recommendedName>
</protein>
<dbReference type="GO" id="GO:0005737">
    <property type="term" value="C:cytoplasm"/>
    <property type="evidence" value="ECO:0007669"/>
    <property type="project" value="TreeGrafter"/>
</dbReference>
<accession>A0A8S1F551</accession>
<feature type="region of interest" description="Disordered" evidence="9">
    <location>
        <begin position="121"/>
        <end position="149"/>
    </location>
</feature>
<dbReference type="OrthoDB" id="26523at2759"/>
<dbReference type="Gene3D" id="3.40.250.10">
    <property type="entry name" value="Rhodanese-like domain"/>
    <property type="match status" value="1"/>
</dbReference>
<dbReference type="SUPFAM" id="SSF52821">
    <property type="entry name" value="Rhodanese/Cell cycle control phosphatase"/>
    <property type="match status" value="1"/>
</dbReference>
<dbReference type="InterPro" id="IPR001763">
    <property type="entry name" value="Rhodanese-like_dom"/>
</dbReference>
<dbReference type="SMART" id="SM00450">
    <property type="entry name" value="RHOD"/>
    <property type="match status" value="1"/>
</dbReference>
<evidence type="ECO:0000256" key="2">
    <source>
        <dbReference type="ARBA" id="ARBA00022618"/>
    </source>
</evidence>
<dbReference type="InterPro" id="IPR000751">
    <property type="entry name" value="MPI_Phosphatase"/>
</dbReference>
<reference evidence="11 12" key="1">
    <citation type="submission" date="2020-04" db="EMBL/GenBank/DDBJ databases">
        <authorList>
            <person name="Laetsch R D."/>
            <person name="Stevens L."/>
            <person name="Kumar S."/>
            <person name="Blaxter L. M."/>
        </authorList>
    </citation>
    <scope>NUCLEOTIDE SEQUENCE [LARGE SCALE GENOMIC DNA]</scope>
</reference>
<dbReference type="PANTHER" id="PTHR10828:SF43">
    <property type="entry name" value="M-PHASE INDUCER PHOSPHATASE CDC-25.1"/>
    <property type="match status" value="1"/>
</dbReference>
<feature type="region of interest" description="Disordered" evidence="9">
    <location>
        <begin position="511"/>
        <end position="551"/>
    </location>
</feature>
<dbReference type="Pfam" id="PF00581">
    <property type="entry name" value="Rhodanese"/>
    <property type="match status" value="1"/>
</dbReference>
<comment type="caution">
    <text evidence="11">The sequence shown here is derived from an EMBL/GenBank/DDBJ whole genome shotgun (WGS) entry which is preliminary data.</text>
</comment>
<evidence type="ECO:0000259" key="10">
    <source>
        <dbReference type="PROSITE" id="PS50206"/>
    </source>
</evidence>
<dbReference type="EMBL" id="CADEPM010000007">
    <property type="protein sequence ID" value="CAB3408835.1"/>
    <property type="molecule type" value="Genomic_DNA"/>
</dbReference>
<feature type="domain" description="Rhodanese" evidence="10">
    <location>
        <begin position="272"/>
        <end position="379"/>
    </location>
</feature>
<dbReference type="PRINTS" id="PR00716">
    <property type="entry name" value="MPIPHPHTASE"/>
</dbReference>
<feature type="compositionally biased region" description="Basic and acidic residues" evidence="9">
    <location>
        <begin position="513"/>
        <end position="535"/>
    </location>
</feature>
<name>A0A8S1F551_9PELO</name>
<keyword evidence="12" id="KW-1185">Reference proteome</keyword>
<dbReference type="GO" id="GO:0004725">
    <property type="term" value="F:protein tyrosine phosphatase activity"/>
    <property type="evidence" value="ECO:0007669"/>
    <property type="project" value="UniProtKB-UniRule"/>
</dbReference>
<evidence type="ECO:0000256" key="6">
    <source>
        <dbReference type="ARBA" id="ARBA00023306"/>
    </source>
</evidence>
<dbReference type="PROSITE" id="PS50206">
    <property type="entry name" value="RHODANESE_3"/>
    <property type="match status" value="1"/>
</dbReference>
<organism evidence="11 12">
    <name type="scientific">Caenorhabditis bovis</name>
    <dbReference type="NCBI Taxonomy" id="2654633"/>
    <lineage>
        <taxon>Eukaryota</taxon>
        <taxon>Metazoa</taxon>
        <taxon>Ecdysozoa</taxon>
        <taxon>Nematoda</taxon>
        <taxon>Chromadorea</taxon>
        <taxon>Rhabditida</taxon>
        <taxon>Rhabditina</taxon>
        <taxon>Rhabditomorpha</taxon>
        <taxon>Rhabditoidea</taxon>
        <taxon>Rhabditidae</taxon>
        <taxon>Peloderinae</taxon>
        <taxon>Caenorhabditis</taxon>
    </lineage>
</organism>
<dbReference type="InterPro" id="IPR036873">
    <property type="entry name" value="Rhodanese-like_dom_sf"/>
</dbReference>
<keyword evidence="4 8" id="KW-0378">Hydrolase</keyword>
<dbReference type="EC" id="3.1.3.48" evidence="8"/>
<dbReference type="PANTHER" id="PTHR10828">
    <property type="entry name" value="M-PHASE INDUCER PHOSPHATASE DUAL SPECIFICITY PHOSPHATASE CDC25"/>
    <property type="match status" value="1"/>
</dbReference>
<comment type="catalytic activity">
    <reaction evidence="7 8">
        <text>O-phospho-L-tyrosyl-[protein] + H2O = L-tyrosyl-[protein] + phosphate</text>
        <dbReference type="Rhea" id="RHEA:10684"/>
        <dbReference type="Rhea" id="RHEA-COMP:10136"/>
        <dbReference type="Rhea" id="RHEA-COMP:20101"/>
        <dbReference type="ChEBI" id="CHEBI:15377"/>
        <dbReference type="ChEBI" id="CHEBI:43474"/>
        <dbReference type="ChEBI" id="CHEBI:46858"/>
        <dbReference type="ChEBI" id="CHEBI:61978"/>
        <dbReference type="EC" id="3.1.3.48"/>
    </reaction>
</comment>
<evidence type="ECO:0000256" key="5">
    <source>
        <dbReference type="ARBA" id="ARBA00022912"/>
    </source>
</evidence>
<dbReference type="AlphaFoldDB" id="A0A8S1F551"/>
<dbReference type="GO" id="GO:0010971">
    <property type="term" value="P:positive regulation of G2/M transition of mitotic cell cycle"/>
    <property type="evidence" value="ECO:0007669"/>
    <property type="project" value="TreeGrafter"/>
</dbReference>
<keyword evidence="6 8" id="KW-0131">Cell cycle</keyword>
<evidence type="ECO:0000256" key="3">
    <source>
        <dbReference type="ARBA" id="ARBA00022776"/>
    </source>
</evidence>
<evidence type="ECO:0000256" key="9">
    <source>
        <dbReference type="SAM" id="MobiDB-lite"/>
    </source>
</evidence>
<dbReference type="GO" id="GO:0000086">
    <property type="term" value="P:G2/M transition of mitotic cell cycle"/>
    <property type="evidence" value="ECO:0007669"/>
    <property type="project" value="TreeGrafter"/>
</dbReference>
<evidence type="ECO:0000256" key="7">
    <source>
        <dbReference type="ARBA" id="ARBA00051722"/>
    </source>
</evidence>
<dbReference type="GO" id="GO:0051301">
    <property type="term" value="P:cell division"/>
    <property type="evidence" value="ECO:0007669"/>
    <property type="project" value="UniProtKB-UniRule"/>
</dbReference>
<dbReference type="Proteomes" id="UP000494206">
    <property type="component" value="Unassembled WGS sequence"/>
</dbReference>
<comment type="function">
    <text evidence="8">Tyrosine protein phosphatase which functions as a dosage-dependent inducer of mitotic progression.</text>
</comment>
<evidence type="ECO:0000256" key="4">
    <source>
        <dbReference type="ARBA" id="ARBA00022801"/>
    </source>
</evidence>
<comment type="similarity">
    <text evidence="1 8">Belongs to the MPI phosphatase family.</text>
</comment>
<evidence type="ECO:0000256" key="1">
    <source>
        <dbReference type="ARBA" id="ARBA00011065"/>
    </source>
</evidence>
<evidence type="ECO:0000256" key="8">
    <source>
        <dbReference type="RuleBase" id="RU368028"/>
    </source>
</evidence>
<keyword evidence="2 8" id="KW-0132">Cell division</keyword>
<keyword evidence="5 8" id="KW-0904">Protein phosphatase</keyword>
<dbReference type="GO" id="GO:0005634">
    <property type="term" value="C:nucleus"/>
    <property type="evidence" value="ECO:0007669"/>
    <property type="project" value="TreeGrafter"/>
</dbReference>
<sequence>MAATAEKSYNFSISTTNDVAISKVLIEEDGDSRDSGISISSCNENEFEETKAVYKKSEFLPLRQALSDCSNHVSKAIVHNTSRNSSRCDTPTGRKIKSVFSSESLDQSQYDKQFLQNQNSAKRYLDTSSRKRSSSSSSNSSIHKRSKQVTADVYDENDPFCPFEEPAFQRSNPISSISMFDVSSNLTATIKRSLHDESNGSFRNSTEAVQYQAKASRTMSVGFLEPDAPLPSCLEVKYRLPAVDRPQKESQAFRSISPMTLLNEFRKRGDDFFSKFVIVDCRYPYEYKGGHIKGAVNIHKPTDLEAFFFPHDPANVICKKIPIFYCEYSQKRGPAMAHLLRSLDRVRNELKYPHVEYPEMYLLDHGYKTLWSVEECREICEPCDYVAMLDARHSSSLKLYRGASHRSTTSIKSCSEISVSGTKNLRRLASKKNVRSCSLFGINEKSRTSKLSLSCEWNSDDVFYDLDAPQDSMIISRSVSAVEISTISTDEIDLDKCLESEIPEVKTSLKWIETPEYRQPEESVDEKEAQDESKSETPISCLDFSSLSDTE</sequence>
<gene>
    <name evidence="11" type="ORF">CBOVIS_LOCUS10566</name>
</gene>
<proteinExistence type="inferred from homology"/>
<evidence type="ECO:0000313" key="11">
    <source>
        <dbReference type="EMBL" id="CAB3408835.1"/>
    </source>
</evidence>
<evidence type="ECO:0000313" key="12">
    <source>
        <dbReference type="Proteomes" id="UP000494206"/>
    </source>
</evidence>